<evidence type="ECO:0000256" key="12">
    <source>
        <dbReference type="ARBA" id="ARBA00047754"/>
    </source>
</evidence>
<feature type="region of interest" description="Disordered" evidence="14">
    <location>
        <begin position="704"/>
        <end position="723"/>
    </location>
</feature>
<dbReference type="SUPFAM" id="SSF51998">
    <property type="entry name" value="PFL-like glycyl radical enzymes"/>
    <property type="match status" value="1"/>
</dbReference>
<reference evidence="17" key="1">
    <citation type="journal article" date="2021" name="PeerJ">
        <title>Extensive microbial diversity within the chicken gut microbiome revealed by metagenomics and culture.</title>
        <authorList>
            <person name="Gilroy R."/>
            <person name="Ravi A."/>
            <person name="Getino M."/>
            <person name="Pursley I."/>
            <person name="Horton D.L."/>
            <person name="Alikhan N.F."/>
            <person name="Baker D."/>
            <person name="Gharbi K."/>
            <person name="Hall N."/>
            <person name="Watson M."/>
            <person name="Adriaenssens E.M."/>
            <person name="Foster-Nyarko E."/>
            <person name="Jarju S."/>
            <person name="Secka A."/>
            <person name="Antonio M."/>
            <person name="Oren A."/>
            <person name="Chaudhuri R.R."/>
            <person name="La Ragione R."/>
            <person name="Hildebrand F."/>
            <person name="Pallen M.J."/>
        </authorList>
    </citation>
    <scope>NUCLEOTIDE SEQUENCE</scope>
    <source>
        <strain evidence="17">ChiBcec1-1093</strain>
    </source>
</reference>
<accession>A0A9D2GII3</accession>
<dbReference type="InterPro" id="IPR024434">
    <property type="entry name" value="TSCPD_dom"/>
</dbReference>
<dbReference type="InterPro" id="IPR050862">
    <property type="entry name" value="RdRp_reductase_class-2"/>
</dbReference>
<dbReference type="NCBIfam" id="TIGR02504">
    <property type="entry name" value="NrdJ_Z"/>
    <property type="match status" value="1"/>
</dbReference>
<feature type="domain" description="TSCPD" evidence="16">
    <location>
        <begin position="591"/>
        <end position="694"/>
    </location>
</feature>
<feature type="domain" description="Ribonucleotide reductase large subunit C-terminal" evidence="15">
    <location>
        <begin position="74"/>
        <end position="551"/>
    </location>
</feature>
<keyword evidence="8 13" id="KW-0560">Oxidoreductase</keyword>
<keyword evidence="6 13" id="KW-0237">DNA synthesis</keyword>
<keyword evidence="10 13" id="KW-0170">Cobalt</keyword>
<evidence type="ECO:0000256" key="14">
    <source>
        <dbReference type="SAM" id="MobiDB-lite"/>
    </source>
</evidence>
<organism evidence="17 18">
    <name type="scientific">Candidatus Lachnoclostridium stercorigallinarum</name>
    <dbReference type="NCBI Taxonomy" id="2838634"/>
    <lineage>
        <taxon>Bacteria</taxon>
        <taxon>Bacillati</taxon>
        <taxon>Bacillota</taxon>
        <taxon>Clostridia</taxon>
        <taxon>Lachnospirales</taxon>
        <taxon>Lachnospiraceae</taxon>
    </lineage>
</organism>
<protein>
    <recommendedName>
        <fullName evidence="4 13">Vitamin B12-dependent ribonucleotide reductase</fullName>
        <ecNumber evidence="3 13">1.17.4.1</ecNumber>
    </recommendedName>
</protein>
<dbReference type="AlphaFoldDB" id="A0A9D2GII3"/>
<evidence type="ECO:0000256" key="8">
    <source>
        <dbReference type="ARBA" id="ARBA00023002"/>
    </source>
</evidence>
<reference evidence="17" key="2">
    <citation type="submission" date="2021-04" db="EMBL/GenBank/DDBJ databases">
        <authorList>
            <person name="Gilroy R."/>
        </authorList>
    </citation>
    <scope>NUCLEOTIDE SEQUENCE</scope>
    <source>
        <strain evidence="17">ChiBcec1-1093</strain>
    </source>
</reference>
<dbReference type="PANTHER" id="PTHR43371">
    <property type="entry name" value="VITAMIN B12-DEPENDENT RIBONUCLEOTIDE REDUCTASE"/>
    <property type="match status" value="1"/>
</dbReference>
<proteinExistence type="inferred from homology"/>
<dbReference type="PANTHER" id="PTHR43371:SF1">
    <property type="entry name" value="RIBONUCLEOSIDE-DIPHOSPHATE REDUCTASE"/>
    <property type="match status" value="1"/>
</dbReference>
<dbReference type="GO" id="GO:0031419">
    <property type="term" value="F:cobalamin binding"/>
    <property type="evidence" value="ECO:0007669"/>
    <property type="project" value="UniProtKB-KW"/>
</dbReference>
<comment type="caution">
    <text evidence="17">The sequence shown here is derived from an EMBL/GenBank/DDBJ whole genome shotgun (WGS) entry which is preliminary data.</text>
</comment>
<keyword evidence="5 13" id="KW-0846">Cobalamin</keyword>
<evidence type="ECO:0000256" key="13">
    <source>
        <dbReference type="RuleBase" id="RU364064"/>
    </source>
</evidence>
<comment type="function">
    <text evidence="11 13">Catalyzes the reduction of ribonucleotides to deoxyribonucleotides. May function to provide a pool of deoxyribonucleotide precursors for DNA repair during oxygen limitation and/or for immediate growth after restoration of oxygen.</text>
</comment>
<comment type="cofactor">
    <cofactor evidence="1 13">
        <name>adenosylcob(III)alamin</name>
        <dbReference type="ChEBI" id="CHEBI:18408"/>
    </cofactor>
</comment>
<dbReference type="GO" id="GO:0000166">
    <property type="term" value="F:nucleotide binding"/>
    <property type="evidence" value="ECO:0007669"/>
    <property type="project" value="UniProtKB-KW"/>
</dbReference>
<dbReference type="EC" id="1.17.4.1" evidence="3 13"/>
<evidence type="ECO:0000256" key="3">
    <source>
        <dbReference type="ARBA" id="ARBA00012274"/>
    </source>
</evidence>
<dbReference type="PRINTS" id="PR01183">
    <property type="entry name" value="RIBORDTASEM1"/>
</dbReference>
<evidence type="ECO:0000256" key="10">
    <source>
        <dbReference type="ARBA" id="ARBA00023285"/>
    </source>
</evidence>
<dbReference type="Pfam" id="PF12637">
    <property type="entry name" value="TSCPD"/>
    <property type="match status" value="1"/>
</dbReference>
<gene>
    <name evidence="17" type="ORF">IAA17_11055</name>
</gene>
<keyword evidence="9" id="KW-1015">Disulfide bond</keyword>
<evidence type="ECO:0000259" key="16">
    <source>
        <dbReference type="Pfam" id="PF12637"/>
    </source>
</evidence>
<dbReference type="CDD" id="cd02888">
    <property type="entry name" value="RNR_II_dimer"/>
    <property type="match status" value="1"/>
</dbReference>
<sequence length="760" mass="84160">MEIEEWLGQDNQLGIDIWKRKYCYKGENFEQWLTRISGGNEKIAQLIREKKFLFGGRILANRGLEYVGRKITLSNCYVIEPPEDEIESIFECAKKLARTYSYGGGCGIDISRLSPKGARINNAAKETSGAVSFMDLYSLVTELIGQNGRRGALMISIDCSHPDVTNFIDIKTDLNKVTKANISVRISREFMEAVKKNETFRLHFTREATGEKIEREVNARELFHHIAETNWDYAEPGALFWDRVQEWNLLSQTPGFSYAGVNPCAEEPLPAGGSCLLGSINLAGFVTEPFTSGAAFDFDSFKQCVRECVRALNEVLDEGMPLHPLEEQRESVRDWRQIGLGIMGLADMLIKMGISYGDPESQELCDRIGFAMADTAIAASAMLAKEQGMFPKCSISAVMDTPYFQANTSAPTKELVKKYGLHNSQLLTIAPTGTLSTMLGISGGIEPVFANYYVRKTESLHGKDVYYKVYTKIVDTYMKDHKLTDDSMLPDYFVTAMTLDYRQRIDMQSVWQQHIDASISSTVNVPNQFTVEETESLYLYAYEKGLKGITIFRDGCKRTGILTPEEEKTQKGAVAGEGLKRGEIIQVNDDVIGKKRKLITGCGSLHCIALFDPYTGALLESYLSKGSTGGCNNFMIGLSRMISISARGGIDIYTIIDQLNSTGACPSYTVRRATREDTSRGSCCPMAVGNALLDMYNEVQAELASRKKGETSPAPKAPKPKAVKTVKAVPQSMVCPECGEPLVFEGGCNLCKSCGWSKCL</sequence>
<evidence type="ECO:0000313" key="17">
    <source>
        <dbReference type="EMBL" id="HIZ80314.1"/>
    </source>
</evidence>
<comment type="catalytic activity">
    <reaction evidence="12 13">
        <text>a 2'-deoxyribonucleoside 5'-diphosphate + [thioredoxin]-disulfide + H2O = a ribonucleoside 5'-diphosphate + [thioredoxin]-dithiol</text>
        <dbReference type="Rhea" id="RHEA:23252"/>
        <dbReference type="Rhea" id="RHEA-COMP:10698"/>
        <dbReference type="Rhea" id="RHEA-COMP:10700"/>
        <dbReference type="ChEBI" id="CHEBI:15377"/>
        <dbReference type="ChEBI" id="CHEBI:29950"/>
        <dbReference type="ChEBI" id="CHEBI:50058"/>
        <dbReference type="ChEBI" id="CHEBI:57930"/>
        <dbReference type="ChEBI" id="CHEBI:73316"/>
        <dbReference type="EC" id="1.17.4.1"/>
    </reaction>
</comment>
<dbReference type="Gene3D" id="3.20.70.20">
    <property type="match status" value="1"/>
</dbReference>
<evidence type="ECO:0000256" key="7">
    <source>
        <dbReference type="ARBA" id="ARBA00022741"/>
    </source>
</evidence>
<dbReference type="GO" id="GO:0071897">
    <property type="term" value="P:DNA biosynthetic process"/>
    <property type="evidence" value="ECO:0007669"/>
    <property type="project" value="UniProtKB-KW"/>
</dbReference>
<dbReference type="GO" id="GO:0004748">
    <property type="term" value="F:ribonucleoside-diphosphate reductase activity, thioredoxin disulfide as acceptor"/>
    <property type="evidence" value="ECO:0007669"/>
    <property type="project" value="UniProtKB-EC"/>
</dbReference>
<dbReference type="InterPro" id="IPR013344">
    <property type="entry name" value="RNR_NrdJ/NrdZ"/>
</dbReference>
<dbReference type="Pfam" id="PF02867">
    <property type="entry name" value="Ribonuc_red_lgC"/>
    <property type="match status" value="1"/>
</dbReference>
<name>A0A9D2GII3_9FIRM</name>
<dbReference type="Proteomes" id="UP000824101">
    <property type="component" value="Unassembled WGS sequence"/>
</dbReference>
<evidence type="ECO:0000256" key="5">
    <source>
        <dbReference type="ARBA" id="ARBA00022628"/>
    </source>
</evidence>
<evidence type="ECO:0000313" key="18">
    <source>
        <dbReference type="Proteomes" id="UP000824101"/>
    </source>
</evidence>
<evidence type="ECO:0000256" key="6">
    <source>
        <dbReference type="ARBA" id="ARBA00022634"/>
    </source>
</evidence>
<evidence type="ECO:0000256" key="2">
    <source>
        <dbReference type="ARBA" id="ARBA00007405"/>
    </source>
</evidence>
<evidence type="ECO:0000256" key="11">
    <source>
        <dbReference type="ARBA" id="ARBA00025437"/>
    </source>
</evidence>
<evidence type="ECO:0000256" key="9">
    <source>
        <dbReference type="ARBA" id="ARBA00023157"/>
    </source>
</evidence>
<evidence type="ECO:0000256" key="4">
    <source>
        <dbReference type="ARBA" id="ARBA00014409"/>
    </source>
</evidence>
<keyword evidence="7 13" id="KW-0547">Nucleotide-binding</keyword>
<dbReference type="InterPro" id="IPR000788">
    <property type="entry name" value="RNR_lg_C"/>
</dbReference>
<comment type="similarity">
    <text evidence="2 13">Belongs to the ribonucleoside diphosphate reductase class-2 family.</text>
</comment>
<evidence type="ECO:0000256" key="1">
    <source>
        <dbReference type="ARBA" id="ARBA00001922"/>
    </source>
</evidence>
<dbReference type="EMBL" id="DXBC01000175">
    <property type="protein sequence ID" value="HIZ80314.1"/>
    <property type="molecule type" value="Genomic_DNA"/>
</dbReference>
<evidence type="ECO:0000259" key="15">
    <source>
        <dbReference type="Pfam" id="PF02867"/>
    </source>
</evidence>